<evidence type="ECO:0000313" key="1">
    <source>
        <dbReference type="EMBL" id="KKN74750.1"/>
    </source>
</evidence>
<gene>
    <name evidence="1" type="ORF">LCGC14_0387920</name>
</gene>
<dbReference type="EMBL" id="LAZR01000321">
    <property type="protein sequence ID" value="KKN74750.1"/>
    <property type="molecule type" value="Genomic_DNA"/>
</dbReference>
<dbReference type="AlphaFoldDB" id="A0A0F9T0I1"/>
<organism evidence="1">
    <name type="scientific">marine sediment metagenome</name>
    <dbReference type="NCBI Taxonomy" id="412755"/>
    <lineage>
        <taxon>unclassified sequences</taxon>
        <taxon>metagenomes</taxon>
        <taxon>ecological metagenomes</taxon>
    </lineage>
</organism>
<sequence>MTQDLTIRDVQLSPAEVVVGATEQAKLLMKIVEDTKCYQDIGGKKYLQVEAWETIGAFNRTHAETESITPVLREDVVIGYQAHVQLWKDGVVVGGAIMPCYFTENCCKGKEGDAKHKACMSAAQTFATSKAYRMNFAYVAILAGFQPLPAEEVTDDMREPVDKTQHWCLEHNTAFFKKGKMTSYAHPIGDSKDWCHEHDNKKKETVEDQNWPEDPPRAKAAAEAAREALAEREPEEKSIMNLEWLKEQLGILQGKRIKAYSDTTILNYLNAITRQESKDIAEAASKLDAKQATEFTRKVREAVEMA</sequence>
<accession>A0A0F9T0I1</accession>
<reference evidence="1" key="1">
    <citation type="journal article" date="2015" name="Nature">
        <title>Complex archaea that bridge the gap between prokaryotes and eukaryotes.</title>
        <authorList>
            <person name="Spang A."/>
            <person name="Saw J.H."/>
            <person name="Jorgensen S.L."/>
            <person name="Zaremba-Niedzwiedzka K."/>
            <person name="Martijn J."/>
            <person name="Lind A.E."/>
            <person name="van Eijk R."/>
            <person name="Schleper C."/>
            <person name="Guy L."/>
            <person name="Ettema T.J."/>
        </authorList>
    </citation>
    <scope>NUCLEOTIDE SEQUENCE</scope>
</reference>
<comment type="caution">
    <text evidence="1">The sequence shown here is derived from an EMBL/GenBank/DDBJ whole genome shotgun (WGS) entry which is preliminary data.</text>
</comment>
<proteinExistence type="predicted"/>
<protein>
    <submittedName>
        <fullName evidence="1">Uncharacterized protein</fullName>
    </submittedName>
</protein>
<name>A0A0F9T0I1_9ZZZZ</name>